<dbReference type="EMBL" id="CP073100">
    <property type="protein sequence ID" value="QUE49544.1"/>
    <property type="molecule type" value="Genomic_DNA"/>
</dbReference>
<reference evidence="3" key="1">
    <citation type="submission" date="2021-04" db="EMBL/GenBank/DDBJ databases">
        <title>Luteolibacter sp. 32A isolated from the skin of an Anderson's salamander (Ambystoma andersonii).</title>
        <authorList>
            <person name="Spergser J."/>
            <person name="Busse H.-J."/>
        </authorList>
    </citation>
    <scope>NUCLEOTIDE SEQUENCE</scope>
    <source>
        <strain evidence="3">32A</strain>
    </source>
</reference>
<dbReference type="SMART" id="SM00228">
    <property type="entry name" value="PDZ"/>
    <property type="match status" value="1"/>
</dbReference>
<evidence type="ECO:0000259" key="2">
    <source>
        <dbReference type="SMART" id="SM00228"/>
    </source>
</evidence>
<feature type="signal peptide" evidence="1">
    <location>
        <begin position="1"/>
        <end position="28"/>
    </location>
</feature>
<gene>
    <name evidence="3" type="ORF">KBB96_11735</name>
</gene>
<dbReference type="Proteomes" id="UP000676169">
    <property type="component" value="Chromosome"/>
</dbReference>
<evidence type="ECO:0000256" key="1">
    <source>
        <dbReference type="SAM" id="SignalP"/>
    </source>
</evidence>
<sequence>MVRTAISRLARCGIGFFFLSAGLHPACAQVAKWEVVFPAAAGGVPAKSIATPLEEGGMLVAVALPGTDATRPGATRAGQPVQAEVVGMDSVSRLCFLKTPLASDRLAWAKTAPYTPGTPLHAPGPVKARATGWVKQIGTKVLPFALLRINFEGAVPPTGTPVSTDDGRVVALVYQSAGNGDSAYAIPVEAVQRVKADVCGGGKLARGWLGLSLRAESPSPQVMRVTPDSPASKADIRPNDVLLQVGTRQVANYADAANAFFYLIPREPVDLKLLRGTQEISVTVSPVPAPSGK</sequence>
<keyword evidence="4" id="KW-1185">Reference proteome</keyword>
<dbReference type="AlphaFoldDB" id="A0A975IXX6"/>
<evidence type="ECO:0000313" key="3">
    <source>
        <dbReference type="EMBL" id="QUE49544.1"/>
    </source>
</evidence>
<evidence type="ECO:0000313" key="4">
    <source>
        <dbReference type="Proteomes" id="UP000676169"/>
    </source>
</evidence>
<keyword evidence="1" id="KW-0732">Signal</keyword>
<dbReference type="Gene3D" id="2.30.42.10">
    <property type="match status" value="1"/>
</dbReference>
<dbReference type="InterPro" id="IPR036034">
    <property type="entry name" value="PDZ_sf"/>
</dbReference>
<dbReference type="KEGG" id="lamb:KBB96_11735"/>
<dbReference type="InterPro" id="IPR001478">
    <property type="entry name" value="PDZ"/>
</dbReference>
<feature type="domain" description="PDZ" evidence="2">
    <location>
        <begin position="207"/>
        <end position="277"/>
    </location>
</feature>
<dbReference type="SUPFAM" id="SSF50156">
    <property type="entry name" value="PDZ domain-like"/>
    <property type="match status" value="1"/>
</dbReference>
<proteinExistence type="predicted"/>
<accession>A0A975IXX6</accession>
<protein>
    <submittedName>
        <fullName evidence="3">PDZ domain-containing protein</fullName>
    </submittedName>
</protein>
<dbReference type="RefSeq" id="WP_211629633.1">
    <property type="nucleotide sequence ID" value="NZ_CP073100.1"/>
</dbReference>
<dbReference type="Pfam" id="PF13180">
    <property type="entry name" value="PDZ_2"/>
    <property type="match status" value="1"/>
</dbReference>
<organism evidence="3 4">
    <name type="scientific">Luteolibacter ambystomatis</name>
    <dbReference type="NCBI Taxonomy" id="2824561"/>
    <lineage>
        <taxon>Bacteria</taxon>
        <taxon>Pseudomonadati</taxon>
        <taxon>Verrucomicrobiota</taxon>
        <taxon>Verrucomicrobiia</taxon>
        <taxon>Verrucomicrobiales</taxon>
        <taxon>Verrucomicrobiaceae</taxon>
        <taxon>Luteolibacter</taxon>
    </lineage>
</organism>
<name>A0A975IXX6_9BACT</name>
<feature type="chain" id="PRO_5037686540" evidence="1">
    <location>
        <begin position="29"/>
        <end position="293"/>
    </location>
</feature>